<accession>A0A4Y2V6Y8</accession>
<proteinExistence type="predicted"/>
<reference evidence="1 2" key="1">
    <citation type="journal article" date="2019" name="Sci. Rep.">
        <title>Orb-weaving spider Araneus ventricosus genome elucidates the spidroin gene catalogue.</title>
        <authorList>
            <person name="Kono N."/>
            <person name="Nakamura H."/>
            <person name="Ohtoshi R."/>
            <person name="Moran D.A.P."/>
            <person name="Shinohara A."/>
            <person name="Yoshida Y."/>
            <person name="Fujiwara M."/>
            <person name="Mori M."/>
            <person name="Tomita M."/>
            <person name="Arakawa K."/>
        </authorList>
    </citation>
    <scope>NUCLEOTIDE SEQUENCE [LARGE SCALE GENOMIC DNA]</scope>
</reference>
<comment type="caution">
    <text evidence="1">The sequence shown here is derived from an EMBL/GenBank/DDBJ whole genome shotgun (WGS) entry which is preliminary data.</text>
</comment>
<keyword evidence="2" id="KW-1185">Reference proteome</keyword>
<name>A0A4Y2V6Y8_ARAVE</name>
<evidence type="ECO:0000313" key="1">
    <source>
        <dbReference type="EMBL" id="GBO19430.1"/>
    </source>
</evidence>
<protein>
    <submittedName>
        <fullName evidence="1">Uncharacterized protein</fullName>
    </submittedName>
</protein>
<dbReference type="OrthoDB" id="6426134at2759"/>
<dbReference type="EMBL" id="BGPR01042906">
    <property type="protein sequence ID" value="GBO19430.1"/>
    <property type="molecule type" value="Genomic_DNA"/>
</dbReference>
<sequence length="57" mass="6534">MRRGSRFMKRSYWTSFFRHVKKTLEKSAIAGVPQIVAANNPVLKLLRAAVFFSCLFG</sequence>
<organism evidence="1 2">
    <name type="scientific">Araneus ventricosus</name>
    <name type="common">Orbweaver spider</name>
    <name type="synonym">Epeira ventricosa</name>
    <dbReference type="NCBI Taxonomy" id="182803"/>
    <lineage>
        <taxon>Eukaryota</taxon>
        <taxon>Metazoa</taxon>
        <taxon>Ecdysozoa</taxon>
        <taxon>Arthropoda</taxon>
        <taxon>Chelicerata</taxon>
        <taxon>Arachnida</taxon>
        <taxon>Araneae</taxon>
        <taxon>Araneomorphae</taxon>
        <taxon>Entelegynae</taxon>
        <taxon>Araneoidea</taxon>
        <taxon>Araneidae</taxon>
        <taxon>Araneus</taxon>
    </lineage>
</organism>
<feature type="non-terminal residue" evidence="1">
    <location>
        <position position="57"/>
    </location>
</feature>
<evidence type="ECO:0000313" key="2">
    <source>
        <dbReference type="Proteomes" id="UP000499080"/>
    </source>
</evidence>
<dbReference type="AlphaFoldDB" id="A0A4Y2V6Y8"/>
<dbReference type="Proteomes" id="UP000499080">
    <property type="component" value="Unassembled WGS sequence"/>
</dbReference>
<gene>
    <name evidence="1" type="ORF">AVEN_256776_1</name>
</gene>